<evidence type="ECO:0000313" key="2">
    <source>
        <dbReference type="EMBL" id="KKN57613.1"/>
    </source>
</evidence>
<name>A0A0F9UVE8_9ZZZZ</name>
<accession>A0A0F9UVE8</accession>
<dbReference type="EMBL" id="LAZR01000796">
    <property type="protein sequence ID" value="KKN57613.1"/>
    <property type="molecule type" value="Genomic_DNA"/>
</dbReference>
<feature type="compositionally biased region" description="Low complexity" evidence="1">
    <location>
        <begin position="85"/>
        <end position="98"/>
    </location>
</feature>
<protein>
    <submittedName>
        <fullName evidence="2">Uncharacterized protein</fullName>
    </submittedName>
</protein>
<organism evidence="2">
    <name type="scientific">marine sediment metagenome</name>
    <dbReference type="NCBI Taxonomy" id="412755"/>
    <lineage>
        <taxon>unclassified sequences</taxon>
        <taxon>metagenomes</taxon>
        <taxon>ecological metagenomes</taxon>
    </lineage>
</organism>
<sequence>MRHIPIIALSTCLLSSIASANSPIQPTTNSLSQAVLEINAMHAPAQTNMTPAKPYTNESEKNNSLSRAALAMQEAHMKTHKPNDQVVQSATTSTTTQQSSFYGAVLDKQFNRYK</sequence>
<proteinExistence type="predicted"/>
<gene>
    <name evidence="2" type="ORF">LCGC14_0560570</name>
</gene>
<comment type="caution">
    <text evidence="2">The sequence shown here is derived from an EMBL/GenBank/DDBJ whole genome shotgun (WGS) entry which is preliminary data.</text>
</comment>
<dbReference type="AlphaFoldDB" id="A0A0F9UVE8"/>
<evidence type="ECO:0000256" key="1">
    <source>
        <dbReference type="SAM" id="MobiDB-lite"/>
    </source>
</evidence>
<reference evidence="2" key="1">
    <citation type="journal article" date="2015" name="Nature">
        <title>Complex archaea that bridge the gap between prokaryotes and eukaryotes.</title>
        <authorList>
            <person name="Spang A."/>
            <person name="Saw J.H."/>
            <person name="Jorgensen S.L."/>
            <person name="Zaremba-Niedzwiedzka K."/>
            <person name="Martijn J."/>
            <person name="Lind A.E."/>
            <person name="van Eijk R."/>
            <person name="Schleper C."/>
            <person name="Guy L."/>
            <person name="Ettema T.J."/>
        </authorList>
    </citation>
    <scope>NUCLEOTIDE SEQUENCE</scope>
</reference>
<feature type="region of interest" description="Disordered" evidence="1">
    <location>
        <begin position="75"/>
        <end position="98"/>
    </location>
</feature>